<dbReference type="STRING" id="44941.A0A397UHM3"/>
<dbReference type="Proteomes" id="UP000266673">
    <property type="component" value="Unassembled WGS sequence"/>
</dbReference>
<evidence type="ECO:0000313" key="2">
    <source>
        <dbReference type="Proteomes" id="UP000266673"/>
    </source>
</evidence>
<dbReference type="OrthoDB" id="2304700at2759"/>
<comment type="caution">
    <text evidence="1">The sequence shown here is derived from an EMBL/GenBank/DDBJ whole genome shotgun (WGS) entry which is preliminary data.</text>
</comment>
<organism evidence="1 2">
    <name type="scientific">Gigaspora rosea</name>
    <dbReference type="NCBI Taxonomy" id="44941"/>
    <lineage>
        <taxon>Eukaryota</taxon>
        <taxon>Fungi</taxon>
        <taxon>Fungi incertae sedis</taxon>
        <taxon>Mucoromycota</taxon>
        <taxon>Glomeromycotina</taxon>
        <taxon>Glomeromycetes</taxon>
        <taxon>Diversisporales</taxon>
        <taxon>Gigasporaceae</taxon>
        <taxon>Gigaspora</taxon>
    </lineage>
</organism>
<evidence type="ECO:0008006" key="3">
    <source>
        <dbReference type="Google" id="ProtNLM"/>
    </source>
</evidence>
<sequence length="155" mass="18419">MEALINTGLSFYEGVTYLVENSYNIIEKYSLHAGDVITIQEEEEILRAIFRHKGNNGYFYLFIVIDWLEKTNQVHSLLECPIYKVQLEKNRDWRRVYPLSVVDQIKKAHFVHRCSILDISLLYDKAKKLQLKAKYENKLEKDSSEHDSLRFSLRF</sequence>
<dbReference type="AlphaFoldDB" id="A0A397UHM3"/>
<reference evidence="1 2" key="1">
    <citation type="submission" date="2018-06" db="EMBL/GenBank/DDBJ databases">
        <title>Comparative genomics reveals the genomic features of Rhizophagus irregularis, R. cerebriforme, R. diaphanum and Gigaspora rosea, and their symbiotic lifestyle signature.</title>
        <authorList>
            <person name="Morin E."/>
            <person name="San Clemente H."/>
            <person name="Chen E.C.H."/>
            <person name="De La Providencia I."/>
            <person name="Hainaut M."/>
            <person name="Kuo A."/>
            <person name="Kohler A."/>
            <person name="Murat C."/>
            <person name="Tang N."/>
            <person name="Roy S."/>
            <person name="Loubradou J."/>
            <person name="Henrissat B."/>
            <person name="Grigoriev I.V."/>
            <person name="Corradi N."/>
            <person name="Roux C."/>
            <person name="Martin F.M."/>
        </authorList>
    </citation>
    <scope>NUCLEOTIDE SEQUENCE [LARGE SCALE GENOMIC DNA]</scope>
    <source>
        <strain evidence="1 2">DAOM 194757</strain>
    </source>
</reference>
<keyword evidence="2" id="KW-1185">Reference proteome</keyword>
<gene>
    <name evidence="1" type="ORF">C2G38_2251162</name>
</gene>
<dbReference type="EMBL" id="QKWP01001326">
    <property type="protein sequence ID" value="RIB09792.1"/>
    <property type="molecule type" value="Genomic_DNA"/>
</dbReference>
<evidence type="ECO:0000313" key="1">
    <source>
        <dbReference type="EMBL" id="RIB09792.1"/>
    </source>
</evidence>
<accession>A0A397UHM3</accession>
<name>A0A397UHM3_9GLOM</name>
<protein>
    <recommendedName>
        <fullName evidence="3">BAH domain-containing protein</fullName>
    </recommendedName>
</protein>
<proteinExistence type="predicted"/>